<feature type="domain" description="ABC transmembrane type-1" evidence="8">
    <location>
        <begin position="88"/>
        <end position="294"/>
    </location>
</feature>
<evidence type="ECO:0000313" key="9">
    <source>
        <dbReference type="EMBL" id="MCH1626471.1"/>
    </source>
</evidence>
<name>A0AAW5EAM0_9BACI</name>
<gene>
    <name evidence="9" type="ORF">MJG50_14125</name>
</gene>
<evidence type="ECO:0000256" key="1">
    <source>
        <dbReference type="ARBA" id="ARBA00004651"/>
    </source>
</evidence>
<evidence type="ECO:0000256" key="3">
    <source>
        <dbReference type="ARBA" id="ARBA00022475"/>
    </source>
</evidence>
<keyword evidence="4 7" id="KW-0812">Transmembrane</keyword>
<feature type="transmembrane region" description="Helical" evidence="7">
    <location>
        <begin position="163"/>
        <end position="182"/>
    </location>
</feature>
<comment type="similarity">
    <text evidence="7">Belongs to the binding-protein-dependent transport system permease family.</text>
</comment>
<keyword evidence="2 7" id="KW-0813">Transport</keyword>
<accession>A0AAW5EAM0</accession>
<dbReference type="AlphaFoldDB" id="A0AAW5EAM0"/>
<evidence type="ECO:0000256" key="5">
    <source>
        <dbReference type="ARBA" id="ARBA00022989"/>
    </source>
</evidence>
<dbReference type="PANTHER" id="PTHR30465">
    <property type="entry name" value="INNER MEMBRANE ABC TRANSPORTER"/>
    <property type="match status" value="1"/>
</dbReference>
<evidence type="ECO:0000256" key="7">
    <source>
        <dbReference type="RuleBase" id="RU363032"/>
    </source>
</evidence>
<dbReference type="PROSITE" id="PS50928">
    <property type="entry name" value="ABC_TM1"/>
    <property type="match status" value="1"/>
</dbReference>
<dbReference type="GO" id="GO:0055085">
    <property type="term" value="P:transmembrane transport"/>
    <property type="evidence" value="ECO:0007669"/>
    <property type="project" value="InterPro"/>
</dbReference>
<dbReference type="Pfam" id="PF00528">
    <property type="entry name" value="BPD_transp_1"/>
    <property type="match status" value="1"/>
</dbReference>
<feature type="transmembrane region" description="Helical" evidence="7">
    <location>
        <begin position="129"/>
        <end position="151"/>
    </location>
</feature>
<dbReference type="PANTHER" id="PTHR30465:SF0">
    <property type="entry name" value="OLIGOPEPTIDE TRANSPORT SYSTEM PERMEASE PROTEIN APPB"/>
    <property type="match status" value="1"/>
</dbReference>
<feature type="transmembrane region" description="Helical" evidence="7">
    <location>
        <begin position="231"/>
        <end position="253"/>
    </location>
</feature>
<dbReference type="CDD" id="cd06261">
    <property type="entry name" value="TM_PBP2"/>
    <property type="match status" value="1"/>
</dbReference>
<evidence type="ECO:0000259" key="8">
    <source>
        <dbReference type="PROSITE" id="PS50928"/>
    </source>
</evidence>
<comment type="subcellular location">
    <subcellularLocation>
        <location evidence="1 7">Cell membrane</location>
        <topology evidence="1 7">Multi-pass membrane protein</topology>
    </subcellularLocation>
</comment>
<protein>
    <submittedName>
        <fullName evidence="9">ABC transporter permease subunit</fullName>
    </submittedName>
</protein>
<evidence type="ECO:0000256" key="6">
    <source>
        <dbReference type="ARBA" id="ARBA00023136"/>
    </source>
</evidence>
<dbReference type="GO" id="GO:0005886">
    <property type="term" value="C:plasma membrane"/>
    <property type="evidence" value="ECO:0007669"/>
    <property type="project" value="UniProtKB-SubCell"/>
</dbReference>
<reference evidence="9" key="1">
    <citation type="submission" date="2022-02" db="EMBL/GenBank/DDBJ databases">
        <title>Fredinandcohnia quinoae sp. nov. isolated from Chenopodium quinoa seeds.</title>
        <authorList>
            <person name="Saati-Santamaria Z."/>
            <person name="Flores-Felix J.D."/>
            <person name="Igual J.M."/>
            <person name="Velazquez E."/>
            <person name="Garcia-Fraile P."/>
            <person name="Martinez-Molina E."/>
        </authorList>
    </citation>
    <scope>NUCLEOTIDE SEQUENCE</scope>
    <source>
        <strain evidence="9">SECRCQ15</strain>
    </source>
</reference>
<evidence type="ECO:0000256" key="2">
    <source>
        <dbReference type="ARBA" id="ARBA00022448"/>
    </source>
</evidence>
<dbReference type="RefSeq" id="WP_240256391.1">
    <property type="nucleotide sequence ID" value="NZ_JAKTTI010000023.1"/>
</dbReference>
<dbReference type="InterPro" id="IPR000515">
    <property type="entry name" value="MetI-like"/>
</dbReference>
<evidence type="ECO:0000256" key="4">
    <source>
        <dbReference type="ARBA" id="ARBA00022692"/>
    </source>
</evidence>
<dbReference type="SUPFAM" id="SSF161098">
    <property type="entry name" value="MetI-like"/>
    <property type="match status" value="1"/>
</dbReference>
<dbReference type="Gene3D" id="1.10.3720.10">
    <property type="entry name" value="MetI-like"/>
    <property type="match status" value="1"/>
</dbReference>
<feature type="transmembrane region" description="Helical" evidence="7">
    <location>
        <begin position="91"/>
        <end position="108"/>
    </location>
</feature>
<feature type="transmembrane region" description="Helical" evidence="7">
    <location>
        <begin position="7"/>
        <end position="27"/>
    </location>
</feature>
<comment type="caution">
    <text evidence="9">The sequence shown here is derived from an EMBL/GenBank/DDBJ whole genome shotgun (WGS) entry which is preliminary data.</text>
</comment>
<proteinExistence type="inferred from homology"/>
<keyword evidence="5 7" id="KW-1133">Transmembrane helix</keyword>
<dbReference type="InterPro" id="IPR035906">
    <property type="entry name" value="MetI-like_sf"/>
</dbReference>
<sequence>MNATKEVIKIVAIYLFVFFFIILFVLFPRDASIEVSGQAMVVEYSYDFNLEEYKNNVVSFFKEVYENKSLGGTKFRTRSVEDELQKFLPRSLKVIAIGFFISVIFGILKGIFDYRSKNTKKSILGNGTTWFFSGLPDFFIVICLVYFLLLFIPEINIMGTESWYKFIAPSILISIAPLFYVARVTSVSLQTQDREPHIQVAYSKGFTPGKVLINHMLKPCLITVSSHLQSLMVFLLSNLLVVEYLIGYEGAAYRLFSAIGYSNKIPFFPIREQGLIIGICISFLFLVMIAHIFSQLIKAKLDPK</sequence>
<keyword evidence="10" id="KW-1185">Reference proteome</keyword>
<keyword evidence="6 7" id="KW-0472">Membrane</keyword>
<feature type="transmembrane region" description="Helical" evidence="7">
    <location>
        <begin position="273"/>
        <end position="294"/>
    </location>
</feature>
<organism evidence="9 10">
    <name type="scientific">Fredinandcohnia quinoae</name>
    <dbReference type="NCBI Taxonomy" id="2918902"/>
    <lineage>
        <taxon>Bacteria</taxon>
        <taxon>Bacillati</taxon>
        <taxon>Bacillota</taxon>
        <taxon>Bacilli</taxon>
        <taxon>Bacillales</taxon>
        <taxon>Bacillaceae</taxon>
        <taxon>Fredinandcohnia</taxon>
    </lineage>
</organism>
<dbReference type="Proteomes" id="UP001431131">
    <property type="component" value="Unassembled WGS sequence"/>
</dbReference>
<keyword evidence="3" id="KW-1003">Cell membrane</keyword>
<dbReference type="EMBL" id="JAKTTI010000023">
    <property type="protein sequence ID" value="MCH1626471.1"/>
    <property type="molecule type" value="Genomic_DNA"/>
</dbReference>
<evidence type="ECO:0000313" key="10">
    <source>
        <dbReference type="Proteomes" id="UP001431131"/>
    </source>
</evidence>